<evidence type="ECO:0000256" key="8">
    <source>
        <dbReference type="RuleBase" id="RU362010"/>
    </source>
</evidence>
<dbReference type="GO" id="GO:0000287">
    <property type="term" value="F:magnesium ion binding"/>
    <property type="evidence" value="ECO:0007669"/>
    <property type="project" value="TreeGrafter"/>
</dbReference>
<comment type="similarity">
    <text evidence="2 8">Belongs to the CorA metal ion transporter (MIT) (TC 1.A.35) family.</text>
</comment>
<keyword evidence="8" id="KW-0460">Magnesium</keyword>
<comment type="function">
    <text evidence="8">Mediates influx of magnesium ions.</text>
</comment>
<keyword evidence="8" id="KW-0406">Ion transport</keyword>
<dbReference type="GO" id="GO:0005886">
    <property type="term" value="C:plasma membrane"/>
    <property type="evidence" value="ECO:0007669"/>
    <property type="project" value="UniProtKB-SubCell"/>
</dbReference>
<comment type="subcellular location">
    <subcellularLocation>
        <location evidence="1">Cell membrane</location>
        <topology evidence="1">Multi-pass membrane protein</topology>
    </subcellularLocation>
    <subcellularLocation>
        <location evidence="8">Membrane</location>
        <topology evidence="8">Multi-pass membrane protein</topology>
    </subcellularLocation>
</comment>
<dbReference type="Gene3D" id="1.20.58.340">
    <property type="entry name" value="Magnesium transport protein CorA, transmembrane region"/>
    <property type="match status" value="2"/>
</dbReference>
<accession>A0A3G2R5W7</accession>
<dbReference type="Gene3D" id="3.30.460.20">
    <property type="entry name" value="CorA soluble domain-like"/>
    <property type="match status" value="1"/>
</dbReference>
<evidence type="ECO:0000313" key="10">
    <source>
        <dbReference type="Proteomes" id="UP000280960"/>
    </source>
</evidence>
<keyword evidence="10" id="KW-1185">Reference proteome</keyword>
<keyword evidence="7 8" id="KW-0472">Membrane</keyword>
<evidence type="ECO:0000256" key="3">
    <source>
        <dbReference type="ARBA" id="ARBA00022448"/>
    </source>
</evidence>
<dbReference type="RefSeq" id="WP_120769063.1">
    <property type="nucleotide sequence ID" value="NZ_CP033169.1"/>
</dbReference>
<proteinExistence type="inferred from homology"/>
<evidence type="ECO:0000256" key="4">
    <source>
        <dbReference type="ARBA" id="ARBA00022475"/>
    </source>
</evidence>
<evidence type="ECO:0000256" key="6">
    <source>
        <dbReference type="ARBA" id="ARBA00022989"/>
    </source>
</evidence>
<evidence type="ECO:0000256" key="1">
    <source>
        <dbReference type="ARBA" id="ARBA00004651"/>
    </source>
</evidence>
<dbReference type="FunFam" id="1.20.58.340:FF:000012">
    <property type="entry name" value="Magnesium transport protein CorA"/>
    <property type="match status" value="1"/>
</dbReference>
<keyword evidence="4 8" id="KW-1003">Cell membrane</keyword>
<organism evidence="9 10">
    <name type="scientific">Biomaibacter acetigenes</name>
    <dbReference type="NCBI Taxonomy" id="2316383"/>
    <lineage>
        <taxon>Bacteria</taxon>
        <taxon>Bacillati</taxon>
        <taxon>Bacillota</taxon>
        <taxon>Clostridia</taxon>
        <taxon>Thermosediminibacterales</taxon>
        <taxon>Tepidanaerobacteraceae</taxon>
        <taxon>Biomaibacter</taxon>
    </lineage>
</organism>
<keyword evidence="3 8" id="KW-0813">Transport</keyword>
<feature type="transmembrane region" description="Helical" evidence="8">
    <location>
        <begin position="294"/>
        <end position="314"/>
    </location>
</feature>
<dbReference type="CDD" id="cd12822">
    <property type="entry name" value="TmCorA-like"/>
    <property type="match status" value="1"/>
</dbReference>
<dbReference type="InterPro" id="IPR045863">
    <property type="entry name" value="CorA_TM1_TM2"/>
</dbReference>
<dbReference type="EMBL" id="CP033169">
    <property type="protein sequence ID" value="AYO30786.1"/>
    <property type="molecule type" value="Genomic_DNA"/>
</dbReference>
<sequence>MLTLLFYNKVESLKVYHDITEIKNKIYNLKNGIFWLDLVSPGDEEVSLLKEVFQFHPLAIEDCLYRLQRPKLDEYDNYFFMVMHAFSHHSAKEPVEFDAFISNNFVITFHWAPLSFIDGLVDRFVKNPVVFEKGVDFLLYSITDALVDEYFPLLDDIEDRLSEIEETTFKHPDRHLPSRIFDIKRDILNLRKTLSAQREVFNLLLRHDFPFIREESRLFFMDVYDHIFRLFDTVDMFFERASGALESYLTVVSNLTNEIMKVLTVFTAVMMPLSLIAGIYGMNFKYMPELSWRLGYPFALLLMVLTALGLLYYFKKKNWI</sequence>
<dbReference type="KEGG" id="bacg:D2962_09350"/>
<dbReference type="GO" id="GO:0050897">
    <property type="term" value="F:cobalt ion binding"/>
    <property type="evidence" value="ECO:0007669"/>
    <property type="project" value="TreeGrafter"/>
</dbReference>
<dbReference type="InterPro" id="IPR004488">
    <property type="entry name" value="Mg/Co-transport_prot_CorA"/>
</dbReference>
<dbReference type="PANTHER" id="PTHR46494:SF1">
    <property type="entry name" value="CORA FAMILY METAL ION TRANSPORTER (EUROFUNG)"/>
    <property type="match status" value="1"/>
</dbReference>
<dbReference type="InterPro" id="IPR045861">
    <property type="entry name" value="CorA_cytoplasmic_dom"/>
</dbReference>
<dbReference type="NCBIfam" id="TIGR00383">
    <property type="entry name" value="corA"/>
    <property type="match status" value="1"/>
</dbReference>
<evidence type="ECO:0000256" key="2">
    <source>
        <dbReference type="ARBA" id="ARBA00009765"/>
    </source>
</evidence>
<reference evidence="9 10" key="1">
    <citation type="submission" date="2018-10" db="EMBL/GenBank/DDBJ databases">
        <authorList>
            <person name="Zhang X."/>
        </authorList>
    </citation>
    <scope>NUCLEOTIDE SEQUENCE [LARGE SCALE GENOMIC DNA]</scope>
    <source>
        <strain evidence="9 10">SK-G1</strain>
    </source>
</reference>
<dbReference type="Pfam" id="PF01544">
    <property type="entry name" value="CorA"/>
    <property type="match status" value="1"/>
</dbReference>
<name>A0A3G2R5W7_9FIRM</name>
<keyword evidence="5 8" id="KW-0812">Transmembrane</keyword>
<gene>
    <name evidence="8 9" type="primary">corA</name>
    <name evidence="9" type="ORF">D2962_09350</name>
</gene>
<protein>
    <recommendedName>
        <fullName evidence="8">Magnesium transport protein CorA</fullName>
    </recommendedName>
</protein>
<keyword evidence="6 8" id="KW-1133">Transmembrane helix</keyword>
<dbReference type="PANTHER" id="PTHR46494">
    <property type="entry name" value="CORA FAMILY METAL ION TRANSPORTER (EUROFUNG)"/>
    <property type="match status" value="1"/>
</dbReference>
<feature type="transmembrane region" description="Helical" evidence="8">
    <location>
        <begin position="262"/>
        <end position="282"/>
    </location>
</feature>
<dbReference type="SUPFAM" id="SSF143865">
    <property type="entry name" value="CorA soluble domain-like"/>
    <property type="match status" value="1"/>
</dbReference>
<dbReference type="GO" id="GO:0015095">
    <property type="term" value="F:magnesium ion transmembrane transporter activity"/>
    <property type="evidence" value="ECO:0007669"/>
    <property type="project" value="UniProtKB-UniRule"/>
</dbReference>
<evidence type="ECO:0000256" key="5">
    <source>
        <dbReference type="ARBA" id="ARBA00022692"/>
    </source>
</evidence>
<dbReference type="Proteomes" id="UP000280960">
    <property type="component" value="Chromosome"/>
</dbReference>
<dbReference type="GO" id="GO:0015087">
    <property type="term" value="F:cobalt ion transmembrane transporter activity"/>
    <property type="evidence" value="ECO:0007669"/>
    <property type="project" value="UniProtKB-UniRule"/>
</dbReference>
<dbReference type="AlphaFoldDB" id="A0A3G2R5W7"/>
<evidence type="ECO:0000256" key="7">
    <source>
        <dbReference type="ARBA" id="ARBA00023136"/>
    </source>
</evidence>
<dbReference type="SUPFAM" id="SSF144083">
    <property type="entry name" value="Magnesium transport protein CorA, transmembrane region"/>
    <property type="match status" value="1"/>
</dbReference>
<evidence type="ECO:0000313" key="9">
    <source>
        <dbReference type="EMBL" id="AYO30786.1"/>
    </source>
</evidence>
<dbReference type="InterPro" id="IPR002523">
    <property type="entry name" value="MgTranspt_CorA/ZnTranspt_ZntB"/>
</dbReference>